<dbReference type="EMBL" id="QLMJ01000028">
    <property type="protein sequence ID" value="RAK26213.1"/>
    <property type="molecule type" value="Genomic_DNA"/>
</dbReference>
<feature type="domain" description="GAF" evidence="1">
    <location>
        <begin position="27"/>
        <end position="158"/>
    </location>
</feature>
<accession>A0A327YZ00</accession>
<keyword evidence="3" id="KW-1185">Reference proteome</keyword>
<evidence type="ECO:0000259" key="1">
    <source>
        <dbReference type="Pfam" id="PF13185"/>
    </source>
</evidence>
<comment type="caution">
    <text evidence="2">The sequence shown here is derived from an EMBL/GenBank/DDBJ whole genome shotgun (WGS) entry which is preliminary data.</text>
</comment>
<protein>
    <submittedName>
        <fullName evidence="2">GAF domain-containing protein</fullName>
    </submittedName>
</protein>
<organism evidence="2 3">
    <name type="scientific">Actinoplanes lutulentus</name>
    <dbReference type="NCBI Taxonomy" id="1287878"/>
    <lineage>
        <taxon>Bacteria</taxon>
        <taxon>Bacillati</taxon>
        <taxon>Actinomycetota</taxon>
        <taxon>Actinomycetes</taxon>
        <taxon>Micromonosporales</taxon>
        <taxon>Micromonosporaceae</taxon>
        <taxon>Actinoplanes</taxon>
    </lineage>
</organism>
<dbReference type="OrthoDB" id="3688893at2"/>
<sequence length="233" mass="24403">MTSPDEMGGLPSLVTRLRAAGGTAALCSRCHERIPSVSGVGLTVFVSRARRFVLGTSGLLIDRVEDLQIRLDEGPCVEAFTSRQPVLVEHLADQDARQRWPRFADEALRAGVAAVFTFPVLAEDQPVAVLDLCRSSPGPLPGTAYAQATTFAAAASTLLVDDLNGGASAGATVSLSAARVQQATGMVMGQATTGAADALHQLRDHATHRDVSLAVVVDEVLAGMLRFDTPRAS</sequence>
<dbReference type="InterPro" id="IPR003018">
    <property type="entry name" value="GAF"/>
</dbReference>
<evidence type="ECO:0000313" key="3">
    <source>
        <dbReference type="Proteomes" id="UP000249341"/>
    </source>
</evidence>
<dbReference type="Gene3D" id="3.30.450.40">
    <property type="match status" value="1"/>
</dbReference>
<name>A0A327YZ00_9ACTN</name>
<dbReference type="Pfam" id="PF13185">
    <property type="entry name" value="GAF_2"/>
    <property type="match status" value="1"/>
</dbReference>
<reference evidence="2 3" key="1">
    <citation type="submission" date="2018-06" db="EMBL/GenBank/DDBJ databases">
        <title>Genomic Encyclopedia of Type Strains, Phase III (KMG-III): the genomes of soil and plant-associated and newly described type strains.</title>
        <authorList>
            <person name="Whitman W."/>
        </authorList>
    </citation>
    <scope>NUCLEOTIDE SEQUENCE [LARGE SCALE GENOMIC DNA]</scope>
    <source>
        <strain evidence="2 3">CGMCC 4.7090</strain>
    </source>
</reference>
<dbReference type="Proteomes" id="UP000249341">
    <property type="component" value="Unassembled WGS sequence"/>
</dbReference>
<dbReference type="AlphaFoldDB" id="A0A327YZ00"/>
<proteinExistence type="predicted"/>
<evidence type="ECO:0000313" key="2">
    <source>
        <dbReference type="EMBL" id="RAK26213.1"/>
    </source>
</evidence>
<dbReference type="SUPFAM" id="SSF55781">
    <property type="entry name" value="GAF domain-like"/>
    <property type="match status" value="1"/>
</dbReference>
<dbReference type="RefSeq" id="WP_146617066.1">
    <property type="nucleotide sequence ID" value="NZ_JACHWI010000014.1"/>
</dbReference>
<gene>
    <name evidence="2" type="ORF">B0I29_12845</name>
</gene>
<dbReference type="InterPro" id="IPR029016">
    <property type="entry name" value="GAF-like_dom_sf"/>
</dbReference>